<dbReference type="GO" id="GO:0005737">
    <property type="term" value="C:cytoplasm"/>
    <property type="evidence" value="ECO:0007669"/>
    <property type="project" value="TreeGrafter"/>
</dbReference>
<dbReference type="Pfam" id="PF00067">
    <property type="entry name" value="p450"/>
    <property type="match status" value="1"/>
</dbReference>
<evidence type="ECO:0000256" key="1">
    <source>
        <dbReference type="ARBA" id="ARBA00010617"/>
    </source>
</evidence>
<organism evidence="4 5">
    <name type="scientific">Alligator mississippiensis</name>
    <name type="common">American alligator</name>
    <dbReference type="NCBI Taxonomy" id="8496"/>
    <lineage>
        <taxon>Eukaryota</taxon>
        <taxon>Metazoa</taxon>
        <taxon>Chordata</taxon>
        <taxon>Craniata</taxon>
        <taxon>Vertebrata</taxon>
        <taxon>Euteleostomi</taxon>
        <taxon>Archelosauria</taxon>
        <taxon>Archosauria</taxon>
        <taxon>Crocodylia</taxon>
        <taxon>Alligatoridae</taxon>
        <taxon>Alligatorinae</taxon>
        <taxon>Alligator</taxon>
    </lineage>
</organism>
<dbReference type="PANTHER" id="PTHR24300">
    <property type="entry name" value="CYTOCHROME P450 508A4-RELATED"/>
    <property type="match status" value="1"/>
</dbReference>
<keyword evidence="5" id="KW-1185">Reference proteome</keyword>
<dbReference type="GO" id="GO:0020037">
    <property type="term" value="F:heme binding"/>
    <property type="evidence" value="ECO:0007669"/>
    <property type="project" value="InterPro"/>
</dbReference>
<dbReference type="InterPro" id="IPR001128">
    <property type="entry name" value="Cyt_P450"/>
</dbReference>
<proteinExistence type="inferred from homology"/>
<dbReference type="InterPro" id="IPR036396">
    <property type="entry name" value="Cyt_P450_sf"/>
</dbReference>
<dbReference type="GO" id="GO:0006805">
    <property type="term" value="P:xenobiotic metabolic process"/>
    <property type="evidence" value="ECO:0007669"/>
    <property type="project" value="TreeGrafter"/>
</dbReference>
<protein>
    <submittedName>
        <fullName evidence="4">Uncharacterized protein</fullName>
    </submittedName>
</protein>
<dbReference type="Gene3D" id="1.10.630.10">
    <property type="entry name" value="Cytochrome P450"/>
    <property type="match status" value="1"/>
</dbReference>
<dbReference type="InterPro" id="IPR050182">
    <property type="entry name" value="Cytochrome_P450_fam2"/>
</dbReference>
<keyword evidence="2" id="KW-0479">Metal-binding</keyword>
<accession>A0A151PE23</accession>
<comment type="caution">
    <text evidence="4">The sequence shown here is derived from an EMBL/GenBank/DDBJ whole genome shotgun (WGS) entry which is preliminary data.</text>
</comment>
<dbReference type="AlphaFoldDB" id="A0A151PE23"/>
<name>A0A151PE23_ALLMI</name>
<evidence type="ECO:0000313" key="5">
    <source>
        <dbReference type="Proteomes" id="UP000050525"/>
    </source>
</evidence>
<dbReference type="GO" id="GO:0005506">
    <property type="term" value="F:iron ion binding"/>
    <property type="evidence" value="ECO:0007669"/>
    <property type="project" value="InterPro"/>
</dbReference>
<dbReference type="EMBL" id="AKHW03000476">
    <property type="protein sequence ID" value="KYO47184.1"/>
    <property type="molecule type" value="Genomic_DNA"/>
</dbReference>
<comment type="similarity">
    <text evidence="1">Belongs to the cytochrome P450 family.</text>
</comment>
<sequence>MKDRFWKLKWRMSDLEVDQGNDGKITQICSGRVPENTIILSNIDSVLTDPGQWETPEEFNPNHFLDKDGNVVSRGAFLPFSTVSEDAVGSQMTSFWTSPVPNLWKPFAAELQS</sequence>
<dbReference type="Proteomes" id="UP000050525">
    <property type="component" value="Unassembled WGS sequence"/>
</dbReference>
<keyword evidence="3" id="KW-0408">Iron</keyword>
<evidence type="ECO:0000313" key="4">
    <source>
        <dbReference type="EMBL" id="KYO47184.1"/>
    </source>
</evidence>
<evidence type="ECO:0000256" key="3">
    <source>
        <dbReference type="ARBA" id="ARBA00023004"/>
    </source>
</evidence>
<dbReference type="STRING" id="8496.A0A151PE23"/>
<evidence type="ECO:0000256" key="2">
    <source>
        <dbReference type="ARBA" id="ARBA00022723"/>
    </source>
</evidence>
<dbReference type="GO" id="GO:0016712">
    <property type="term" value="F:oxidoreductase activity, acting on paired donors, with incorporation or reduction of molecular oxygen, reduced flavin or flavoprotein as one donor, and incorporation of one atom of oxygen"/>
    <property type="evidence" value="ECO:0007669"/>
    <property type="project" value="TreeGrafter"/>
</dbReference>
<dbReference type="GO" id="GO:0006082">
    <property type="term" value="P:organic acid metabolic process"/>
    <property type="evidence" value="ECO:0007669"/>
    <property type="project" value="TreeGrafter"/>
</dbReference>
<gene>
    <name evidence="4" type="ORF">Y1Q_0002202</name>
</gene>
<reference evidence="4 5" key="1">
    <citation type="journal article" date="2012" name="Genome Biol.">
        <title>Sequencing three crocodilian genomes to illuminate the evolution of archosaurs and amniotes.</title>
        <authorList>
            <person name="St John J.A."/>
            <person name="Braun E.L."/>
            <person name="Isberg S.R."/>
            <person name="Miles L.G."/>
            <person name="Chong A.Y."/>
            <person name="Gongora J."/>
            <person name="Dalzell P."/>
            <person name="Moran C."/>
            <person name="Bed'hom B."/>
            <person name="Abzhanov A."/>
            <person name="Burgess S.C."/>
            <person name="Cooksey A.M."/>
            <person name="Castoe T.A."/>
            <person name="Crawford N.G."/>
            <person name="Densmore L.D."/>
            <person name="Drew J.C."/>
            <person name="Edwards S.V."/>
            <person name="Faircloth B.C."/>
            <person name="Fujita M.K."/>
            <person name="Greenwold M.J."/>
            <person name="Hoffmann F.G."/>
            <person name="Howard J.M."/>
            <person name="Iguchi T."/>
            <person name="Janes D.E."/>
            <person name="Khan S.Y."/>
            <person name="Kohno S."/>
            <person name="de Koning A.J."/>
            <person name="Lance S.L."/>
            <person name="McCarthy F.M."/>
            <person name="McCormack J.E."/>
            <person name="Merchant M.E."/>
            <person name="Peterson D.G."/>
            <person name="Pollock D.D."/>
            <person name="Pourmand N."/>
            <person name="Raney B.J."/>
            <person name="Roessler K.A."/>
            <person name="Sanford J.R."/>
            <person name="Sawyer R.H."/>
            <person name="Schmidt C.J."/>
            <person name="Triplett E.W."/>
            <person name="Tuberville T.D."/>
            <person name="Venegas-Anaya M."/>
            <person name="Howard J.T."/>
            <person name="Jarvis E.D."/>
            <person name="Guillette L.J.Jr."/>
            <person name="Glenn T.C."/>
            <person name="Green R.E."/>
            <person name="Ray D.A."/>
        </authorList>
    </citation>
    <scope>NUCLEOTIDE SEQUENCE [LARGE SCALE GENOMIC DNA]</scope>
    <source>
        <strain evidence="4">KSC_2009_1</strain>
    </source>
</reference>
<dbReference type="SUPFAM" id="SSF48264">
    <property type="entry name" value="Cytochrome P450"/>
    <property type="match status" value="1"/>
</dbReference>
<dbReference type="PANTHER" id="PTHR24300:SF134">
    <property type="entry name" value="CYTOCHROME P450, FAMILY 2, SUBFAMILY AB, POLYPEPTIDE 2-RELATED"/>
    <property type="match status" value="1"/>
</dbReference>